<evidence type="ECO:0000313" key="4">
    <source>
        <dbReference type="Proteomes" id="UP000816034"/>
    </source>
</evidence>
<dbReference type="GO" id="GO:0007099">
    <property type="term" value="P:centriole replication"/>
    <property type="evidence" value="ECO:0007669"/>
    <property type="project" value="TreeGrafter"/>
</dbReference>
<feature type="coiled-coil region" evidence="1">
    <location>
        <begin position="548"/>
        <end position="617"/>
    </location>
</feature>
<dbReference type="GO" id="GO:0005876">
    <property type="term" value="C:spindle microtubule"/>
    <property type="evidence" value="ECO:0007669"/>
    <property type="project" value="TreeGrafter"/>
</dbReference>
<name>A0AA88KRY5_NAELO</name>
<sequence>MNGLDGVSSLVVDIKKFQKLNKEAEDLKAKQLQECEESIRNLEGIIKTKETENQKLLREYQTLTKAYSALQADFTYNYQLFQERDAEISSFEKLNNDLREQLAKSKNEKELLLKEKARVESELKKEVNRNNEIELYYQEQLQEKSKEQEQLKQALETEKMSTINEFEATIRDLSREHSERIKLMDQQRGALEGDLKDMLADKDETIKKLLQQIREKELMSNKYLSENESIKRTFAAKIKVLEDEKQALDNSITEMMIQHRTEMEELQKQNTKQHQQLIASYEPTLARLKSDIEECQTVIKNQKESLKICQRQIEDHEKQRLFDINSLRNEYEEKLRKKDKDIESMKDKEWEHTQKLESKEDMINSLKQMLDERKQEVENLKDEVKILTERENNAKRELLRMSLQIEHDKEQKDKEINEKHDQMLKMLKKERDDATAILEDKDRQIDELRREIMVLNTELSLAASMKKVPYDKMKPQNNSTAKYQQLINEIDDELGLGSIDMVSSPSSFSSKMESKEVPVSIPQVNSSVDLLTVSNMHMEQITTLNSLVTELRLDLESQKEKLYRSEEKLITMSMENKQLRAKLKEAVHDLKTLCKEKEKLTDMSNALKKEVINLKERNFMVENSLTPLNVVLNDKHLPSETTNHSAPRDAIGVNGKTKPLSARKKKH</sequence>
<dbReference type="EMBL" id="PYSW02000003">
    <property type="protein sequence ID" value="KAG2393114.1"/>
    <property type="molecule type" value="Genomic_DNA"/>
</dbReference>
<dbReference type="RefSeq" id="XP_044555008.1">
    <property type="nucleotide sequence ID" value="XM_044699906.1"/>
</dbReference>
<dbReference type="InterPro" id="IPR042481">
    <property type="entry name" value="CCDC57"/>
</dbReference>
<comment type="caution">
    <text evidence="3">The sequence shown here is derived from an EMBL/GenBank/DDBJ whole genome shotgun (WGS) entry which is preliminary data.</text>
</comment>
<organism evidence="3 4">
    <name type="scientific">Naegleria lovaniensis</name>
    <name type="common">Amoeba</name>
    <dbReference type="NCBI Taxonomy" id="51637"/>
    <lineage>
        <taxon>Eukaryota</taxon>
        <taxon>Discoba</taxon>
        <taxon>Heterolobosea</taxon>
        <taxon>Tetramitia</taxon>
        <taxon>Eutetramitia</taxon>
        <taxon>Vahlkampfiidae</taxon>
        <taxon>Naegleria</taxon>
    </lineage>
</organism>
<keyword evidence="4" id="KW-1185">Reference proteome</keyword>
<dbReference type="GeneID" id="68102145"/>
<dbReference type="GO" id="GO:0060271">
    <property type="term" value="P:cilium assembly"/>
    <property type="evidence" value="ECO:0007669"/>
    <property type="project" value="TreeGrafter"/>
</dbReference>
<feature type="coiled-coil region" evidence="1">
    <location>
        <begin position="14"/>
        <end position="161"/>
    </location>
</feature>
<proteinExistence type="predicted"/>
<dbReference type="GO" id="GO:0007020">
    <property type="term" value="P:microtubule nucleation"/>
    <property type="evidence" value="ECO:0007669"/>
    <property type="project" value="TreeGrafter"/>
</dbReference>
<evidence type="ECO:0000256" key="1">
    <source>
        <dbReference type="SAM" id="Coils"/>
    </source>
</evidence>
<protein>
    <submittedName>
        <fullName evidence="3">Uncharacterized protein</fullName>
    </submittedName>
</protein>
<dbReference type="GO" id="GO:0045931">
    <property type="term" value="P:positive regulation of mitotic cell cycle"/>
    <property type="evidence" value="ECO:0007669"/>
    <property type="project" value="TreeGrafter"/>
</dbReference>
<dbReference type="Proteomes" id="UP000816034">
    <property type="component" value="Unassembled WGS sequence"/>
</dbReference>
<reference evidence="3 4" key="1">
    <citation type="journal article" date="2018" name="BMC Genomics">
        <title>The genome of Naegleria lovaniensis, the basis for a comparative approach to unravel pathogenicity factors of the human pathogenic amoeba N. fowleri.</title>
        <authorList>
            <person name="Liechti N."/>
            <person name="Schurch N."/>
            <person name="Bruggmann R."/>
            <person name="Wittwer M."/>
        </authorList>
    </citation>
    <scope>NUCLEOTIDE SEQUENCE [LARGE SCALE GENOMIC DNA]</scope>
    <source>
        <strain evidence="3 4">ATCC 30569</strain>
    </source>
</reference>
<dbReference type="PANTHER" id="PTHR46725:SF1">
    <property type="entry name" value="COILED-COIL DOMAIN-CONTAINING PROTEIN 57"/>
    <property type="match status" value="1"/>
</dbReference>
<feature type="coiled-coil region" evidence="1">
    <location>
        <begin position="424"/>
        <end position="458"/>
    </location>
</feature>
<accession>A0AA88KRY5</accession>
<keyword evidence="1" id="KW-0175">Coiled coil</keyword>
<feature type="coiled-coil region" evidence="1">
    <location>
        <begin position="199"/>
        <end position="397"/>
    </location>
</feature>
<gene>
    <name evidence="3" type="ORF">C9374_009691</name>
</gene>
<dbReference type="PANTHER" id="PTHR46725">
    <property type="entry name" value="COILED-COIL DOMAIN-CONTAINING PROTEIN 57"/>
    <property type="match status" value="1"/>
</dbReference>
<evidence type="ECO:0000256" key="2">
    <source>
        <dbReference type="SAM" id="MobiDB-lite"/>
    </source>
</evidence>
<dbReference type="AlphaFoldDB" id="A0AA88KRY5"/>
<dbReference type="GO" id="GO:0034451">
    <property type="term" value="C:centriolar satellite"/>
    <property type="evidence" value="ECO:0007669"/>
    <property type="project" value="TreeGrafter"/>
</dbReference>
<dbReference type="GO" id="GO:0005814">
    <property type="term" value="C:centriole"/>
    <property type="evidence" value="ECO:0007669"/>
    <property type="project" value="TreeGrafter"/>
</dbReference>
<evidence type="ECO:0000313" key="3">
    <source>
        <dbReference type="EMBL" id="KAG2393114.1"/>
    </source>
</evidence>
<feature type="region of interest" description="Disordered" evidence="2">
    <location>
        <begin position="637"/>
        <end position="667"/>
    </location>
</feature>